<evidence type="ECO:0000256" key="5">
    <source>
        <dbReference type="PIRSR" id="PIRSR607724-2"/>
    </source>
</evidence>
<dbReference type="EC" id="3.2.1.143" evidence="2"/>
<dbReference type="EMBL" id="UYRT01000112">
    <property type="protein sequence ID" value="VDK27510.1"/>
    <property type="molecule type" value="Genomic_DNA"/>
</dbReference>
<dbReference type="GO" id="GO:0005634">
    <property type="term" value="C:nucleus"/>
    <property type="evidence" value="ECO:0007669"/>
    <property type="project" value="TreeGrafter"/>
</dbReference>
<evidence type="ECO:0000256" key="4">
    <source>
        <dbReference type="PIRSR" id="PIRSR607724-1"/>
    </source>
</evidence>
<dbReference type="InterPro" id="IPR048362">
    <property type="entry name" value="PARG_helical"/>
</dbReference>
<dbReference type="OrthoDB" id="1937899at2759"/>
<dbReference type="GO" id="GO:0005737">
    <property type="term" value="C:cytoplasm"/>
    <property type="evidence" value="ECO:0007669"/>
    <property type="project" value="TreeGrafter"/>
</dbReference>
<feature type="domain" description="PARG catalytic Macro" evidence="6">
    <location>
        <begin position="73"/>
        <end position="259"/>
    </location>
</feature>
<comment type="similarity">
    <text evidence="1">Belongs to the poly(ADP-ribose) glycohydrolase family.</text>
</comment>
<name>A0A183CUL5_9BILA</name>
<evidence type="ECO:0000313" key="8">
    <source>
        <dbReference type="EMBL" id="VDK27510.1"/>
    </source>
</evidence>
<keyword evidence="3" id="KW-0378">Hydrolase</keyword>
<dbReference type="InterPro" id="IPR046372">
    <property type="entry name" value="PARG_cat_C"/>
</dbReference>
<sequence>MSQEQAASLLAHAFFCTFPSSSDDLPSVNFGYLFSMKTSTSMEKLRCVFHYFHTISKKMPTGLLTFRRQKDSMPDWSSLQMLLSNLCVTSSGRIEDNGYGMLQVDFANSYIGGGVLGNGCVQEEIRFLICPELMVSMLLCEKMDDNEAIVICGAQRFSSYTGYGPTFRWQRMEHEDSTPRDRFGRLLCELVAIDALPFLHKDMQFHVELVDRELLKAYVGFAALKNETRGVATGLIQLMAASARNRPLCYCTFGNGQFADSLQAVYTLLKQHNATVGMF</sequence>
<dbReference type="GO" id="GO:0009225">
    <property type="term" value="P:nucleotide-sugar metabolic process"/>
    <property type="evidence" value="ECO:0007669"/>
    <property type="project" value="TreeGrafter"/>
</dbReference>
<dbReference type="Proteomes" id="UP000271098">
    <property type="component" value="Unassembled WGS sequence"/>
</dbReference>
<dbReference type="GO" id="GO:0004649">
    <property type="term" value="F:poly(ADP-ribose) glycohydrolase activity"/>
    <property type="evidence" value="ECO:0007669"/>
    <property type="project" value="UniProtKB-EC"/>
</dbReference>
<dbReference type="PANTHER" id="PTHR12837:SF15">
    <property type="entry name" value="POLY(ADP-RIBOSE) GLYCOHYDROLASE"/>
    <property type="match status" value="1"/>
</dbReference>
<proteinExistence type="inferred from homology"/>
<dbReference type="GO" id="GO:0006282">
    <property type="term" value="P:regulation of DNA repair"/>
    <property type="evidence" value="ECO:0007669"/>
    <property type="project" value="InterPro"/>
</dbReference>
<dbReference type="PANTHER" id="PTHR12837">
    <property type="entry name" value="POLY ADP-RIBOSE GLYCOHYDROLASE"/>
    <property type="match status" value="1"/>
</dbReference>
<feature type="active site" evidence="4">
    <location>
        <position position="124"/>
    </location>
</feature>
<feature type="binding site" evidence="5">
    <location>
        <position position="122"/>
    </location>
    <ligand>
        <name>substrate</name>
    </ligand>
</feature>
<evidence type="ECO:0000313" key="9">
    <source>
        <dbReference type="Proteomes" id="UP000271098"/>
    </source>
</evidence>
<accession>A0A183CUL5</accession>
<feature type="active site" evidence="4">
    <location>
        <position position="105"/>
    </location>
</feature>
<dbReference type="Pfam" id="PF20811">
    <property type="entry name" value="PARG_cat_N"/>
    <property type="match status" value="1"/>
</dbReference>
<feature type="binding site" evidence="5">
    <location>
        <position position="163"/>
    </location>
    <ligand>
        <name>substrate</name>
    </ligand>
</feature>
<feature type="domain" description="PARG helical" evidence="7">
    <location>
        <begin position="1"/>
        <end position="68"/>
    </location>
</feature>
<dbReference type="InterPro" id="IPR007724">
    <property type="entry name" value="Poly_GlycHdrlase"/>
</dbReference>
<protein>
    <recommendedName>
        <fullName evidence="2">poly(ADP-ribose) glycohydrolase</fullName>
        <ecNumber evidence="2">3.2.1.143</ecNumber>
    </recommendedName>
</protein>
<dbReference type="AlphaFoldDB" id="A0A183CUL5"/>
<dbReference type="GO" id="GO:1990966">
    <property type="term" value="P:ATP generation from poly-ADP-D-ribose"/>
    <property type="evidence" value="ECO:0007669"/>
    <property type="project" value="TreeGrafter"/>
</dbReference>
<evidence type="ECO:0000259" key="7">
    <source>
        <dbReference type="Pfam" id="PF20811"/>
    </source>
</evidence>
<evidence type="ECO:0000256" key="2">
    <source>
        <dbReference type="ARBA" id="ARBA00012255"/>
    </source>
</evidence>
<evidence type="ECO:0000259" key="6">
    <source>
        <dbReference type="Pfam" id="PF05028"/>
    </source>
</evidence>
<organism evidence="10">
    <name type="scientific">Gongylonema pulchrum</name>
    <dbReference type="NCBI Taxonomy" id="637853"/>
    <lineage>
        <taxon>Eukaryota</taxon>
        <taxon>Metazoa</taxon>
        <taxon>Ecdysozoa</taxon>
        <taxon>Nematoda</taxon>
        <taxon>Chromadorea</taxon>
        <taxon>Rhabditida</taxon>
        <taxon>Spirurina</taxon>
        <taxon>Spiruromorpha</taxon>
        <taxon>Spiruroidea</taxon>
        <taxon>Gongylonematidae</taxon>
        <taxon>Gongylonema</taxon>
    </lineage>
</organism>
<keyword evidence="9" id="KW-1185">Reference proteome</keyword>
<dbReference type="GO" id="GO:0005975">
    <property type="term" value="P:carbohydrate metabolic process"/>
    <property type="evidence" value="ECO:0007669"/>
    <property type="project" value="InterPro"/>
</dbReference>
<reference evidence="8 9" key="2">
    <citation type="submission" date="2018-11" db="EMBL/GenBank/DDBJ databases">
        <authorList>
            <consortium name="Pathogen Informatics"/>
        </authorList>
    </citation>
    <scope>NUCLEOTIDE SEQUENCE [LARGE SCALE GENOMIC DNA]</scope>
</reference>
<dbReference type="WBParaSite" id="GPUH_0000015501-mRNA-1">
    <property type="protein sequence ID" value="GPUH_0000015501-mRNA-1"/>
    <property type="gene ID" value="GPUH_0000015501"/>
</dbReference>
<reference evidence="10" key="1">
    <citation type="submission" date="2016-06" db="UniProtKB">
        <authorList>
            <consortium name="WormBaseParasite"/>
        </authorList>
    </citation>
    <scope>IDENTIFICATION</scope>
</reference>
<feature type="binding site" evidence="5">
    <location>
        <position position="108"/>
    </location>
    <ligand>
        <name>substrate</name>
    </ligand>
</feature>
<evidence type="ECO:0000256" key="3">
    <source>
        <dbReference type="ARBA" id="ARBA00022801"/>
    </source>
</evidence>
<dbReference type="Pfam" id="PF05028">
    <property type="entry name" value="PARG_cat_C"/>
    <property type="match status" value="1"/>
</dbReference>
<feature type="active site" evidence="4">
    <location>
        <position position="123"/>
    </location>
</feature>
<gene>
    <name evidence="8" type="ORF">GPUH_LOCUS156</name>
</gene>
<evidence type="ECO:0000256" key="1">
    <source>
        <dbReference type="ARBA" id="ARBA00009545"/>
    </source>
</evidence>
<evidence type="ECO:0000313" key="10">
    <source>
        <dbReference type="WBParaSite" id="GPUH_0000015501-mRNA-1"/>
    </source>
</evidence>